<sequence length="164" mass="17849">MTKTQNNRPSATIRNDIERLPAETRLAWVRYQSAKQRAEMLTAETTSELLCLKGSEDLTNPDNSGSVIASFVRSENGNELASTLAVMEIIQRSEGFIDAEKRLVPLLDELKASEQAERQHSAKIAAAKAAISEAEEAAKARALEAAADDPEIAKAKKALEKIEA</sequence>
<comment type="caution">
    <text evidence="1">The sequence shown here is derived from an EMBL/GenBank/DDBJ whole genome shotgun (WGS) entry which is preliminary data.</text>
</comment>
<name>A0AAE2S9N8_9BACT</name>
<dbReference type="EMBL" id="JAENIG010000001">
    <property type="protein sequence ID" value="MBK1853703.1"/>
    <property type="molecule type" value="Genomic_DNA"/>
</dbReference>
<dbReference type="Proteomes" id="UP000634206">
    <property type="component" value="Unassembled WGS sequence"/>
</dbReference>
<organism evidence="1 2">
    <name type="scientific">Oceaniferula flava</name>
    <dbReference type="NCBI Taxonomy" id="2800421"/>
    <lineage>
        <taxon>Bacteria</taxon>
        <taxon>Pseudomonadati</taxon>
        <taxon>Verrucomicrobiota</taxon>
        <taxon>Verrucomicrobiia</taxon>
        <taxon>Verrucomicrobiales</taxon>
        <taxon>Verrucomicrobiaceae</taxon>
        <taxon>Oceaniferula</taxon>
    </lineage>
</organism>
<gene>
    <name evidence="1" type="ORF">JIN83_01915</name>
</gene>
<reference evidence="1" key="1">
    <citation type="submission" date="2021-01" db="EMBL/GenBank/DDBJ databases">
        <title>Modified the classification status of verrucomicrobia.</title>
        <authorList>
            <person name="Feng X."/>
        </authorList>
    </citation>
    <scope>NUCLEOTIDE SEQUENCE</scope>
    <source>
        <strain evidence="1">5K15</strain>
    </source>
</reference>
<dbReference type="AlphaFoldDB" id="A0AAE2S9N8"/>
<evidence type="ECO:0000313" key="1">
    <source>
        <dbReference type="EMBL" id="MBK1853703.1"/>
    </source>
</evidence>
<accession>A0AAE2S9N8</accession>
<dbReference type="RefSeq" id="WP_309488299.1">
    <property type="nucleotide sequence ID" value="NZ_JAENIG010000001.1"/>
</dbReference>
<protein>
    <submittedName>
        <fullName evidence="1">Uncharacterized protein</fullName>
    </submittedName>
</protein>
<keyword evidence="2" id="KW-1185">Reference proteome</keyword>
<proteinExistence type="predicted"/>
<evidence type="ECO:0000313" key="2">
    <source>
        <dbReference type="Proteomes" id="UP000634206"/>
    </source>
</evidence>